<keyword evidence="3" id="KW-1185">Reference proteome</keyword>
<sequence length="125" mass="13198">MKALGVPLRLVGAPTGLSHQAPDALPLHPAGRPEGGQPLRVPLELGEGTASPQLLRRLTLPDSSLRDLLRNGGQIEPFAWAPNLIPRHILSTPHAVSIFLWPSTIPAMSGWGCLAFSPTVHAASS</sequence>
<protein>
    <submittedName>
        <fullName evidence="2">Uncharacterized protein</fullName>
    </submittedName>
</protein>
<dbReference type="EMBL" id="BNBD01000032">
    <property type="protein sequence ID" value="GHF75643.1"/>
    <property type="molecule type" value="Genomic_DNA"/>
</dbReference>
<name>A0A919BBA2_9ACTN</name>
<organism evidence="2 3">
    <name type="scientific">Streptomyces mashuensis</name>
    <dbReference type="NCBI Taxonomy" id="33904"/>
    <lineage>
        <taxon>Bacteria</taxon>
        <taxon>Bacillati</taxon>
        <taxon>Actinomycetota</taxon>
        <taxon>Actinomycetes</taxon>
        <taxon>Kitasatosporales</taxon>
        <taxon>Streptomycetaceae</taxon>
        <taxon>Streptomyces</taxon>
    </lineage>
</organism>
<reference evidence="2" key="1">
    <citation type="journal article" date="2014" name="Int. J. Syst. Evol. Microbiol.">
        <title>Complete genome sequence of Corynebacterium casei LMG S-19264T (=DSM 44701T), isolated from a smear-ripened cheese.</title>
        <authorList>
            <consortium name="US DOE Joint Genome Institute (JGI-PGF)"/>
            <person name="Walter F."/>
            <person name="Albersmeier A."/>
            <person name="Kalinowski J."/>
            <person name="Ruckert C."/>
        </authorList>
    </citation>
    <scope>NUCLEOTIDE SEQUENCE</scope>
    <source>
        <strain evidence="2">JCM 4059</strain>
    </source>
</reference>
<comment type="caution">
    <text evidence="2">The sequence shown here is derived from an EMBL/GenBank/DDBJ whole genome shotgun (WGS) entry which is preliminary data.</text>
</comment>
<proteinExistence type="predicted"/>
<evidence type="ECO:0000313" key="2">
    <source>
        <dbReference type="EMBL" id="GHF75643.1"/>
    </source>
</evidence>
<dbReference type="Proteomes" id="UP000638313">
    <property type="component" value="Unassembled WGS sequence"/>
</dbReference>
<evidence type="ECO:0000313" key="3">
    <source>
        <dbReference type="Proteomes" id="UP000638313"/>
    </source>
</evidence>
<feature type="region of interest" description="Disordered" evidence="1">
    <location>
        <begin position="21"/>
        <end position="44"/>
    </location>
</feature>
<dbReference type="AlphaFoldDB" id="A0A919BBA2"/>
<evidence type="ECO:0000256" key="1">
    <source>
        <dbReference type="SAM" id="MobiDB-lite"/>
    </source>
</evidence>
<accession>A0A919BBA2</accession>
<gene>
    <name evidence="2" type="ORF">GCM10010218_65710</name>
</gene>
<reference evidence="2" key="2">
    <citation type="submission" date="2020-09" db="EMBL/GenBank/DDBJ databases">
        <authorList>
            <person name="Sun Q."/>
            <person name="Ohkuma M."/>
        </authorList>
    </citation>
    <scope>NUCLEOTIDE SEQUENCE</scope>
    <source>
        <strain evidence="2">JCM 4059</strain>
    </source>
</reference>